<dbReference type="InterPro" id="IPR017476">
    <property type="entry name" value="UDP-Glc/GDP-Man"/>
</dbReference>
<dbReference type="Pfam" id="PF00984">
    <property type="entry name" value="UDPG_MGDP_dh"/>
    <property type="match status" value="1"/>
</dbReference>
<evidence type="ECO:0000313" key="10">
    <source>
        <dbReference type="Proteomes" id="UP001589776"/>
    </source>
</evidence>
<evidence type="ECO:0000256" key="4">
    <source>
        <dbReference type="ARBA" id="ARBA00023002"/>
    </source>
</evidence>
<gene>
    <name evidence="9" type="ORF">ACFFK0_27035</name>
</gene>
<organism evidence="9 10">
    <name type="scientific">Paenibacillus chartarius</name>
    <dbReference type="NCBI Taxonomy" id="747481"/>
    <lineage>
        <taxon>Bacteria</taxon>
        <taxon>Bacillati</taxon>
        <taxon>Bacillota</taxon>
        <taxon>Bacilli</taxon>
        <taxon>Bacillales</taxon>
        <taxon>Paenibacillaceae</taxon>
        <taxon>Paenibacillus</taxon>
    </lineage>
</organism>
<dbReference type="Gene3D" id="1.20.5.100">
    <property type="entry name" value="Cytochrome c1, transmembrane anchor, C-terminal"/>
    <property type="match status" value="1"/>
</dbReference>
<reference evidence="9 10" key="1">
    <citation type="submission" date="2024-09" db="EMBL/GenBank/DDBJ databases">
        <authorList>
            <person name="Sun Q."/>
            <person name="Mori K."/>
        </authorList>
    </citation>
    <scope>NUCLEOTIDE SEQUENCE [LARGE SCALE GENOMIC DNA]</scope>
    <source>
        <strain evidence="9 10">CCM 7759</strain>
    </source>
</reference>
<evidence type="ECO:0000256" key="5">
    <source>
        <dbReference type="ARBA" id="ARBA00023027"/>
    </source>
</evidence>
<dbReference type="PROSITE" id="PS51257">
    <property type="entry name" value="PROKAR_LIPOPROTEIN"/>
    <property type="match status" value="1"/>
</dbReference>
<feature type="domain" description="UDP-glucose/GDP-mannose dehydrogenase C-terminal" evidence="8">
    <location>
        <begin position="316"/>
        <end position="417"/>
    </location>
</feature>
<keyword evidence="10" id="KW-1185">Reference proteome</keyword>
<proteinExistence type="inferred from homology"/>
<evidence type="ECO:0000256" key="3">
    <source>
        <dbReference type="ARBA" id="ARBA00012954"/>
    </source>
</evidence>
<dbReference type="EC" id="1.1.1.22" evidence="3 7"/>
<dbReference type="PIRSF" id="PIRSF000124">
    <property type="entry name" value="UDPglc_GDPman_dh"/>
    <property type="match status" value="1"/>
</dbReference>
<keyword evidence="5 7" id="KW-0520">NAD</keyword>
<dbReference type="InterPro" id="IPR001732">
    <property type="entry name" value="UDP-Glc/GDP-Man_DH_N"/>
</dbReference>
<evidence type="ECO:0000256" key="1">
    <source>
        <dbReference type="ARBA" id="ARBA00004701"/>
    </source>
</evidence>
<dbReference type="GO" id="GO:0016491">
    <property type="term" value="F:oxidoreductase activity"/>
    <property type="evidence" value="ECO:0007669"/>
    <property type="project" value="UniProtKB-KW"/>
</dbReference>
<dbReference type="SUPFAM" id="SSF48179">
    <property type="entry name" value="6-phosphogluconate dehydrogenase C-terminal domain-like"/>
    <property type="match status" value="1"/>
</dbReference>
<evidence type="ECO:0000256" key="6">
    <source>
        <dbReference type="ARBA" id="ARBA00047473"/>
    </source>
</evidence>
<dbReference type="InterPro" id="IPR036220">
    <property type="entry name" value="UDP-Glc/GDP-Man_DH_C_sf"/>
</dbReference>
<dbReference type="PANTHER" id="PTHR43750:SF3">
    <property type="entry name" value="UDP-GLUCOSE 6-DEHYDROGENASE TUAD"/>
    <property type="match status" value="1"/>
</dbReference>
<dbReference type="InterPro" id="IPR014026">
    <property type="entry name" value="UDP-Glc/GDP-Man_DH_dimer"/>
</dbReference>
<dbReference type="SMART" id="SM00984">
    <property type="entry name" value="UDPG_MGDP_dh_C"/>
    <property type="match status" value="1"/>
</dbReference>
<dbReference type="Proteomes" id="UP001589776">
    <property type="component" value="Unassembled WGS sequence"/>
</dbReference>
<dbReference type="Pfam" id="PF03720">
    <property type="entry name" value="UDPG_MGDP_dh_C"/>
    <property type="match status" value="1"/>
</dbReference>
<dbReference type="Gene3D" id="3.40.50.720">
    <property type="entry name" value="NAD(P)-binding Rossmann-like Domain"/>
    <property type="match status" value="2"/>
</dbReference>
<keyword evidence="4 7" id="KW-0560">Oxidoreductase</keyword>
<dbReference type="SUPFAM" id="SSF51735">
    <property type="entry name" value="NAD(P)-binding Rossmann-fold domains"/>
    <property type="match status" value="1"/>
</dbReference>
<evidence type="ECO:0000313" key="9">
    <source>
        <dbReference type="EMBL" id="MFC0216054.1"/>
    </source>
</evidence>
<dbReference type="Pfam" id="PF03721">
    <property type="entry name" value="UDPG_MGDP_dh_N"/>
    <property type="match status" value="1"/>
</dbReference>
<dbReference type="InterPro" id="IPR008927">
    <property type="entry name" value="6-PGluconate_DH-like_C_sf"/>
</dbReference>
<dbReference type="RefSeq" id="WP_377473847.1">
    <property type="nucleotide sequence ID" value="NZ_JBHLWN010000109.1"/>
</dbReference>
<dbReference type="SUPFAM" id="SSF52413">
    <property type="entry name" value="UDP-glucose/GDP-mannose dehydrogenase C-terminal domain"/>
    <property type="match status" value="1"/>
</dbReference>
<dbReference type="InterPro" id="IPR036291">
    <property type="entry name" value="NAD(P)-bd_dom_sf"/>
</dbReference>
<dbReference type="EMBL" id="JBHLWN010000109">
    <property type="protein sequence ID" value="MFC0216054.1"/>
    <property type="molecule type" value="Genomic_DNA"/>
</dbReference>
<dbReference type="PIRSF" id="PIRSF500134">
    <property type="entry name" value="UDPglc_DH_bac"/>
    <property type="match status" value="1"/>
</dbReference>
<dbReference type="PANTHER" id="PTHR43750">
    <property type="entry name" value="UDP-GLUCOSE 6-DEHYDROGENASE TUAD"/>
    <property type="match status" value="1"/>
</dbReference>
<evidence type="ECO:0000256" key="2">
    <source>
        <dbReference type="ARBA" id="ARBA00006601"/>
    </source>
</evidence>
<dbReference type="NCBIfam" id="TIGR03026">
    <property type="entry name" value="NDP-sugDHase"/>
    <property type="match status" value="1"/>
</dbReference>
<comment type="catalytic activity">
    <reaction evidence="6 7">
        <text>UDP-alpha-D-glucose + 2 NAD(+) + H2O = UDP-alpha-D-glucuronate + 2 NADH + 3 H(+)</text>
        <dbReference type="Rhea" id="RHEA:23596"/>
        <dbReference type="ChEBI" id="CHEBI:15377"/>
        <dbReference type="ChEBI" id="CHEBI:15378"/>
        <dbReference type="ChEBI" id="CHEBI:57540"/>
        <dbReference type="ChEBI" id="CHEBI:57945"/>
        <dbReference type="ChEBI" id="CHEBI:58052"/>
        <dbReference type="ChEBI" id="CHEBI:58885"/>
        <dbReference type="EC" id="1.1.1.22"/>
    </reaction>
</comment>
<comment type="pathway">
    <text evidence="1">Nucleotide-sugar biosynthesis; UDP-alpha-D-glucuronate biosynthesis; UDP-alpha-D-glucuronate from UDP-alpha-D-glucose: step 1/1.</text>
</comment>
<sequence length="435" mass="46972">MAEKVAVIGTGYVGLVSGACLAAIGHKVICVDKDDAKVARLKHGDIPIYEPGLSDMVRSGLEQERLAFTSDIGSAVSSSDIVFVAVGTPPLDNGDVDMTQVRTVFEQIAEHMAGYKCIVIKSTVPVGTHASAAAWLKEKMAEPIEFDIVSVPEFLREGSAIHDTFHMDRLVIGSASRAAAERIAELHKPFGAPVLHTDNSSAELIKYASNAFLAAKISFINEMAHVCEKVGADIQLVAKGMGMDRRIGPHFLNAGIGYGGSCFPKDTRAQLRIAEAVDYDFKILRSVIEVNQLQRQRFVEKVASALNGSLEGKKLAVMGLAFKPNTDDLRDAPALDIIEMLQSRGAAVRAYDPVAVGHARPLLPETILTTDPYEAITGADAMIITTEWDTVRALELTRVKQLLASPIIIDGRNVFAPSDMATLGFRYVSVGREER</sequence>
<evidence type="ECO:0000259" key="8">
    <source>
        <dbReference type="SMART" id="SM00984"/>
    </source>
</evidence>
<protein>
    <recommendedName>
        <fullName evidence="3 7">UDP-glucose 6-dehydrogenase</fullName>
        <ecNumber evidence="3 7">1.1.1.22</ecNumber>
    </recommendedName>
</protein>
<dbReference type="InterPro" id="IPR014027">
    <property type="entry name" value="UDP-Glc/GDP-Man_DH_C"/>
</dbReference>
<name>A0ABV6DTS5_9BACL</name>
<comment type="similarity">
    <text evidence="2 7">Belongs to the UDP-glucose/GDP-mannose dehydrogenase family.</text>
</comment>
<accession>A0ABV6DTS5</accession>
<dbReference type="InterPro" id="IPR028357">
    <property type="entry name" value="UDPglc_DH_bac"/>
</dbReference>
<comment type="caution">
    <text evidence="9">The sequence shown here is derived from an EMBL/GenBank/DDBJ whole genome shotgun (WGS) entry which is preliminary data.</text>
</comment>
<evidence type="ECO:0000256" key="7">
    <source>
        <dbReference type="PIRNR" id="PIRNR000124"/>
    </source>
</evidence>